<proteinExistence type="inferred from homology"/>
<dbReference type="KEGG" id="axx:ERS451415_02349"/>
<dbReference type="Pfam" id="PF08281">
    <property type="entry name" value="Sigma70_r4_2"/>
    <property type="match status" value="1"/>
</dbReference>
<dbReference type="SUPFAM" id="SSF88659">
    <property type="entry name" value="Sigma3 and sigma4 domains of RNA polymerase sigma factors"/>
    <property type="match status" value="1"/>
</dbReference>
<accession>A0A0M7PTV5</accession>
<dbReference type="InterPro" id="IPR039425">
    <property type="entry name" value="RNA_pol_sigma-70-like"/>
</dbReference>
<dbReference type="PANTHER" id="PTHR43133:SF63">
    <property type="entry name" value="RNA POLYMERASE SIGMA FACTOR FECI-RELATED"/>
    <property type="match status" value="1"/>
</dbReference>
<keyword evidence="4" id="KW-0804">Transcription</keyword>
<dbReference type="SUPFAM" id="SSF88946">
    <property type="entry name" value="Sigma2 domain of RNA polymerase sigma factors"/>
    <property type="match status" value="1"/>
</dbReference>
<comment type="similarity">
    <text evidence="1">Belongs to the sigma-70 factor family. ECF subfamily.</text>
</comment>
<comment type="caution">
    <text evidence="8">The sequence shown here is derived from an EMBL/GenBank/DDBJ whole genome shotgun (WGS) entry which is preliminary data.</text>
</comment>
<dbReference type="PANTHER" id="PTHR43133">
    <property type="entry name" value="RNA POLYMERASE ECF-TYPE SIGMA FACTO"/>
    <property type="match status" value="1"/>
</dbReference>
<evidence type="ECO:0000256" key="1">
    <source>
        <dbReference type="ARBA" id="ARBA00010641"/>
    </source>
</evidence>
<dbReference type="InterPro" id="IPR014284">
    <property type="entry name" value="RNA_pol_sigma-70_dom"/>
</dbReference>
<dbReference type="Proteomes" id="UP000187251">
    <property type="component" value="Unassembled WGS sequence"/>
</dbReference>
<dbReference type="InterPro" id="IPR013249">
    <property type="entry name" value="RNA_pol_sigma70_r4_t2"/>
</dbReference>
<dbReference type="AlphaFoldDB" id="A0A0D6HC82"/>
<dbReference type="RefSeq" id="WP_006386389.1">
    <property type="nucleotide sequence ID" value="NZ_AP028040.1"/>
</dbReference>
<dbReference type="GO" id="GO:0016987">
    <property type="term" value="F:sigma factor activity"/>
    <property type="evidence" value="ECO:0007669"/>
    <property type="project" value="UniProtKB-KW"/>
</dbReference>
<keyword evidence="3" id="KW-0731">Sigma factor</keyword>
<dbReference type="NCBIfam" id="TIGR02937">
    <property type="entry name" value="sigma70-ECF"/>
    <property type="match status" value="1"/>
</dbReference>
<feature type="domain" description="RNA polymerase sigma factor 70 region 4 type 2" evidence="6">
    <location>
        <begin position="111"/>
        <end position="160"/>
    </location>
</feature>
<evidence type="ECO:0000256" key="3">
    <source>
        <dbReference type="ARBA" id="ARBA00023082"/>
    </source>
</evidence>
<evidence type="ECO:0000259" key="6">
    <source>
        <dbReference type="Pfam" id="PF08281"/>
    </source>
</evidence>
<evidence type="ECO:0000259" key="5">
    <source>
        <dbReference type="Pfam" id="PF04542"/>
    </source>
</evidence>
<dbReference type="GeneID" id="75276320"/>
<dbReference type="Proteomes" id="UP001141992">
    <property type="component" value="Unassembled WGS sequence"/>
</dbReference>
<evidence type="ECO:0000256" key="2">
    <source>
        <dbReference type="ARBA" id="ARBA00023015"/>
    </source>
</evidence>
<dbReference type="OrthoDB" id="8654550at2"/>
<dbReference type="EMBL" id="MJMN01000009">
    <property type="protein sequence ID" value="OMG89691.1"/>
    <property type="molecule type" value="Genomic_DNA"/>
</dbReference>
<dbReference type="PATRIC" id="fig|85698.15.peg.4896"/>
<dbReference type="NCBIfam" id="NF009180">
    <property type="entry name" value="PRK12528.1"/>
    <property type="match status" value="1"/>
</dbReference>
<name>A0A0D6HC82_ALCXX</name>
<dbReference type="Gene3D" id="1.10.10.10">
    <property type="entry name" value="Winged helix-like DNA-binding domain superfamily/Winged helix DNA-binding domain"/>
    <property type="match status" value="1"/>
</dbReference>
<evidence type="ECO:0000313" key="8">
    <source>
        <dbReference type="EMBL" id="OMG89691.1"/>
    </source>
</evidence>
<dbReference type="InterPro" id="IPR013324">
    <property type="entry name" value="RNA_pol_sigma_r3/r4-like"/>
</dbReference>
<keyword evidence="2" id="KW-0805">Transcription regulation</keyword>
<gene>
    <name evidence="8" type="ORF">BIZ92_23025</name>
    <name evidence="7" type="ORF">O9570_26790</name>
</gene>
<dbReference type="InterPro" id="IPR007627">
    <property type="entry name" value="RNA_pol_sigma70_r2"/>
</dbReference>
<dbReference type="GO" id="GO:0006352">
    <property type="term" value="P:DNA-templated transcription initiation"/>
    <property type="evidence" value="ECO:0007669"/>
    <property type="project" value="InterPro"/>
</dbReference>
<reference evidence="7" key="2">
    <citation type="submission" date="2022-12" db="EMBL/GenBank/DDBJ databases">
        <authorList>
            <person name="Voronina O.L."/>
            <person name="Kunda M.S."/>
            <person name="Ryzhova N."/>
            <person name="Aksenova E.I."/>
        </authorList>
    </citation>
    <scope>NUCLEOTIDE SEQUENCE</scope>
    <source>
        <strain evidence="7">SCCH136:Ach223948</strain>
    </source>
</reference>
<dbReference type="InterPro" id="IPR036388">
    <property type="entry name" value="WH-like_DNA-bd_sf"/>
</dbReference>
<dbReference type="eggNOG" id="COG1595">
    <property type="taxonomic scope" value="Bacteria"/>
</dbReference>
<protein>
    <submittedName>
        <fullName evidence="8">RNA polymerase subunit sigma</fullName>
    </submittedName>
    <submittedName>
        <fullName evidence="7">Sigma-70 family RNA polymerase sigma factor</fullName>
    </submittedName>
</protein>
<sequence>MSHPAQPTPHTAAQLYEAHHPWLLEWLRRRLGCRHDAADLAHDTFVRVLAGRPTEPIHEPRAFLTTLAQRTLYTFWRRRELERAYLDSLEALPHASVPSEEQRALVVEALMQIDRALQRLPARVRQIFLLSQLHELTYPQIAERLGVSAITVRRGMKQAITLCVAARLAA</sequence>
<feature type="domain" description="RNA polymerase sigma-70 region 2" evidence="5">
    <location>
        <begin position="15"/>
        <end position="80"/>
    </location>
</feature>
<organism evidence="8 9">
    <name type="scientific">Alcaligenes xylosoxydans xylosoxydans</name>
    <name type="common">Achromobacter xylosoxidans</name>
    <dbReference type="NCBI Taxonomy" id="85698"/>
    <lineage>
        <taxon>Bacteria</taxon>
        <taxon>Pseudomonadati</taxon>
        <taxon>Pseudomonadota</taxon>
        <taxon>Betaproteobacteria</taxon>
        <taxon>Burkholderiales</taxon>
        <taxon>Alcaligenaceae</taxon>
        <taxon>Achromobacter</taxon>
    </lineage>
</organism>
<dbReference type="CDD" id="cd06171">
    <property type="entry name" value="Sigma70_r4"/>
    <property type="match status" value="1"/>
</dbReference>
<dbReference type="InterPro" id="IPR013325">
    <property type="entry name" value="RNA_pol_sigma_r2"/>
</dbReference>
<evidence type="ECO:0000313" key="7">
    <source>
        <dbReference type="EMBL" id="MCZ8405089.1"/>
    </source>
</evidence>
<dbReference type="Gene3D" id="1.10.1740.10">
    <property type="match status" value="1"/>
</dbReference>
<dbReference type="Pfam" id="PF04542">
    <property type="entry name" value="Sigma70_r2"/>
    <property type="match status" value="1"/>
</dbReference>
<accession>A0A0D6HC82</accession>
<reference evidence="8 9" key="1">
    <citation type="submission" date="2016-09" db="EMBL/GenBank/DDBJ databases">
        <title>Phylogenomics of Achromobacter.</title>
        <authorList>
            <person name="Jeukens J."/>
            <person name="Freschi L."/>
            <person name="Vincent A.T."/>
            <person name="Emond-Rheault J.-G."/>
            <person name="Kukavica-Ibrulj I."/>
            <person name="Charette S.J."/>
            <person name="Levesque R.C."/>
        </authorList>
    </citation>
    <scope>NUCLEOTIDE SEQUENCE [LARGE SCALE GENOMIC DNA]</scope>
    <source>
        <strain evidence="8 9">AUS488</strain>
    </source>
</reference>
<evidence type="ECO:0000313" key="9">
    <source>
        <dbReference type="Proteomes" id="UP000187251"/>
    </source>
</evidence>
<evidence type="ECO:0000256" key="4">
    <source>
        <dbReference type="ARBA" id="ARBA00023163"/>
    </source>
</evidence>
<dbReference type="GO" id="GO:0003677">
    <property type="term" value="F:DNA binding"/>
    <property type="evidence" value="ECO:0007669"/>
    <property type="project" value="InterPro"/>
</dbReference>
<dbReference type="EMBL" id="JAPZVI010000033">
    <property type="protein sequence ID" value="MCZ8405089.1"/>
    <property type="molecule type" value="Genomic_DNA"/>
</dbReference>